<dbReference type="EMBL" id="UZAK01048973">
    <property type="protein sequence ID" value="VDP78498.1"/>
    <property type="molecule type" value="Genomic_DNA"/>
</dbReference>
<protein>
    <submittedName>
        <fullName evidence="7">Uncharacterized protein</fullName>
    </submittedName>
</protein>
<dbReference type="Gene3D" id="2.60.40.1660">
    <property type="entry name" value="Na, k-atpase alpha subunit"/>
    <property type="match status" value="1"/>
</dbReference>
<name>A0A3P8H3P2_9TREM</name>
<evidence type="ECO:0000256" key="6">
    <source>
        <dbReference type="ARBA" id="ARBA00023136"/>
    </source>
</evidence>
<keyword evidence="5" id="KW-1133">Transmembrane helix</keyword>
<accession>A0A3P8H3P2</accession>
<evidence type="ECO:0000313" key="7">
    <source>
        <dbReference type="EMBL" id="VDP78498.1"/>
    </source>
</evidence>
<dbReference type="InterPro" id="IPR000402">
    <property type="entry name" value="Na/K_ATPase_sub_beta"/>
</dbReference>
<dbReference type="InterPro" id="IPR038702">
    <property type="entry name" value="Na/K_ATPase_sub_beta_sf"/>
</dbReference>
<comment type="similarity">
    <text evidence="2">Belongs to the X(+)/potassium ATPases subunit beta family.</text>
</comment>
<dbReference type="GO" id="GO:0005890">
    <property type="term" value="C:sodium:potassium-exchanging ATPase complex"/>
    <property type="evidence" value="ECO:0007669"/>
    <property type="project" value="InterPro"/>
</dbReference>
<dbReference type="Pfam" id="PF00287">
    <property type="entry name" value="Na_K-ATPase"/>
    <property type="match status" value="1"/>
</dbReference>
<keyword evidence="3" id="KW-0812">Transmembrane</keyword>
<gene>
    <name evidence="7" type="ORF">SCUD_LOCUS22313</name>
</gene>
<evidence type="ECO:0000256" key="3">
    <source>
        <dbReference type="ARBA" id="ARBA00022692"/>
    </source>
</evidence>
<evidence type="ECO:0000256" key="2">
    <source>
        <dbReference type="ARBA" id="ARBA00005876"/>
    </source>
</evidence>
<keyword evidence="6" id="KW-0472">Membrane</keyword>
<evidence type="ECO:0000256" key="4">
    <source>
        <dbReference type="ARBA" id="ARBA00022968"/>
    </source>
</evidence>
<evidence type="ECO:0000256" key="5">
    <source>
        <dbReference type="ARBA" id="ARBA00022989"/>
    </source>
</evidence>
<keyword evidence="4" id="KW-0735">Signal-anchor</keyword>
<reference evidence="7 8" key="1">
    <citation type="submission" date="2018-11" db="EMBL/GenBank/DDBJ databases">
        <authorList>
            <consortium name="Pathogen Informatics"/>
        </authorList>
    </citation>
    <scope>NUCLEOTIDE SEQUENCE [LARGE SCALE GENOMIC DNA]</scope>
    <source>
        <strain>Dakar</strain>
        <strain evidence="8">Senegal</strain>
    </source>
</reference>
<comment type="subcellular location">
    <subcellularLocation>
        <location evidence="1">Membrane</location>
        <topology evidence="1">Single-pass type II membrane protein</topology>
    </subcellularLocation>
</comment>
<dbReference type="AlphaFoldDB" id="A0A3P8H3P2"/>
<keyword evidence="8" id="KW-1185">Reference proteome</keyword>
<dbReference type="Proteomes" id="UP000279833">
    <property type="component" value="Unassembled WGS sequence"/>
</dbReference>
<evidence type="ECO:0000313" key="8">
    <source>
        <dbReference type="Proteomes" id="UP000279833"/>
    </source>
</evidence>
<sequence>MFFSGVFSSAYYPYLGQAGYLGPLVAVEFKAPKKSVAILVKCAISNVQNANKDELNFEIMVD</sequence>
<organism evidence="7 8">
    <name type="scientific">Schistosoma curassoni</name>
    <dbReference type="NCBI Taxonomy" id="6186"/>
    <lineage>
        <taxon>Eukaryota</taxon>
        <taxon>Metazoa</taxon>
        <taxon>Spiralia</taxon>
        <taxon>Lophotrochozoa</taxon>
        <taxon>Platyhelminthes</taxon>
        <taxon>Trematoda</taxon>
        <taxon>Digenea</taxon>
        <taxon>Strigeidida</taxon>
        <taxon>Schistosomatoidea</taxon>
        <taxon>Schistosomatidae</taxon>
        <taxon>Schistosoma</taxon>
    </lineage>
</organism>
<proteinExistence type="inferred from homology"/>
<dbReference type="GO" id="GO:0006814">
    <property type="term" value="P:sodium ion transport"/>
    <property type="evidence" value="ECO:0007669"/>
    <property type="project" value="InterPro"/>
</dbReference>
<evidence type="ECO:0000256" key="1">
    <source>
        <dbReference type="ARBA" id="ARBA00004606"/>
    </source>
</evidence>
<dbReference type="GO" id="GO:0006813">
    <property type="term" value="P:potassium ion transport"/>
    <property type="evidence" value="ECO:0007669"/>
    <property type="project" value="InterPro"/>
</dbReference>